<evidence type="ECO:0000313" key="2">
    <source>
        <dbReference type="EMBL" id="GBO00255.1"/>
    </source>
</evidence>
<dbReference type="EMBL" id="BGPR01028824">
    <property type="protein sequence ID" value="GBO00241.1"/>
    <property type="molecule type" value="Genomic_DNA"/>
</dbReference>
<reference evidence="2 3" key="1">
    <citation type="journal article" date="2019" name="Sci. Rep.">
        <title>Orb-weaving spider Araneus ventricosus genome elucidates the spidroin gene catalogue.</title>
        <authorList>
            <person name="Kono N."/>
            <person name="Nakamura H."/>
            <person name="Ohtoshi R."/>
            <person name="Moran D.A.P."/>
            <person name="Shinohara A."/>
            <person name="Yoshida Y."/>
            <person name="Fujiwara M."/>
            <person name="Mori M."/>
            <person name="Tomita M."/>
            <person name="Arakawa K."/>
        </authorList>
    </citation>
    <scope>NUCLEOTIDE SEQUENCE [LARGE SCALE GENOMIC DNA]</scope>
</reference>
<accession>A0A4Y2THZ5</accession>
<dbReference type="Proteomes" id="UP000499080">
    <property type="component" value="Unassembled WGS sequence"/>
</dbReference>
<sequence>MTPSPSFRATPTGGRLATAYDLACSRPHTRRIFSGIGFRACGPRSRGRELTTRPPRPYNIVTKIVLWVYGVKCPTRRIRENEGLVTNMQENT</sequence>
<dbReference type="AlphaFoldDB" id="A0A4Y2THZ5"/>
<evidence type="ECO:0000313" key="1">
    <source>
        <dbReference type="EMBL" id="GBO00241.1"/>
    </source>
</evidence>
<comment type="caution">
    <text evidence="2">The sequence shown here is derived from an EMBL/GenBank/DDBJ whole genome shotgun (WGS) entry which is preliminary data.</text>
</comment>
<evidence type="ECO:0000313" key="3">
    <source>
        <dbReference type="Proteomes" id="UP000499080"/>
    </source>
</evidence>
<protein>
    <submittedName>
        <fullName evidence="2">Uncharacterized protein</fullName>
    </submittedName>
</protein>
<dbReference type="EMBL" id="BGPR01028831">
    <property type="protein sequence ID" value="GBO00255.1"/>
    <property type="molecule type" value="Genomic_DNA"/>
</dbReference>
<proteinExistence type="predicted"/>
<name>A0A4Y2THZ5_ARAVE</name>
<gene>
    <name evidence="2" type="ORF">AVEN_116531_1</name>
    <name evidence="1" type="ORF">AVEN_86124_1</name>
</gene>
<keyword evidence="3" id="KW-1185">Reference proteome</keyword>
<organism evidence="2 3">
    <name type="scientific">Araneus ventricosus</name>
    <name type="common">Orbweaver spider</name>
    <name type="synonym">Epeira ventricosa</name>
    <dbReference type="NCBI Taxonomy" id="182803"/>
    <lineage>
        <taxon>Eukaryota</taxon>
        <taxon>Metazoa</taxon>
        <taxon>Ecdysozoa</taxon>
        <taxon>Arthropoda</taxon>
        <taxon>Chelicerata</taxon>
        <taxon>Arachnida</taxon>
        <taxon>Araneae</taxon>
        <taxon>Araneomorphae</taxon>
        <taxon>Entelegynae</taxon>
        <taxon>Araneoidea</taxon>
        <taxon>Araneidae</taxon>
        <taxon>Araneus</taxon>
    </lineage>
</organism>